<dbReference type="AlphaFoldDB" id="A0A8K0EBS6"/>
<keyword evidence="2" id="KW-1185">Reference proteome</keyword>
<evidence type="ECO:0000313" key="1">
    <source>
        <dbReference type="EMBL" id="CAH1245329.1"/>
    </source>
</evidence>
<accession>A0A8K0EBS6</accession>
<evidence type="ECO:0000313" key="2">
    <source>
        <dbReference type="Proteomes" id="UP000838412"/>
    </source>
</evidence>
<gene>
    <name evidence="1" type="primary">Hypp7462</name>
    <name evidence="1" type="ORF">BLAG_LOCUS7696</name>
</gene>
<dbReference type="Proteomes" id="UP000838412">
    <property type="component" value="Chromosome 14"/>
</dbReference>
<sequence>MTITPRGARLLSDDQRKCKQNHLPTSTHLTLTFSCSEHLPPEEARHFACATNYHFRKPRPKQTCRAG</sequence>
<name>A0A8K0EBS6_BRALA</name>
<organism evidence="1 2">
    <name type="scientific">Branchiostoma lanceolatum</name>
    <name type="common">Common lancelet</name>
    <name type="synonym">Amphioxus lanceolatum</name>
    <dbReference type="NCBI Taxonomy" id="7740"/>
    <lineage>
        <taxon>Eukaryota</taxon>
        <taxon>Metazoa</taxon>
        <taxon>Chordata</taxon>
        <taxon>Cephalochordata</taxon>
        <taxon>Leptocardii</taxon>
        <taxon>Amphioxiformes</taxon>
        <taxon>Branchiostomatidae</taxon>
        <taxon>Branchiostoma</taxon>
    </lineage>
</organism>
<protein>
    <submittedName>
        <fullName evidence="1">Hypp7462 protein</fullName>
    </submittedName>
</protein>
<proteinExistence type="predicted"/>
<reference evidence="1" key="1">
    <citation type="submission" date="2022-01" db="EMBL/GenBank/DDBJ databases">
        <authorList>
            <person name="Braso-Vives M."/>
        </authorList>
    </citation>
    <scope>NUCLEOTIDE SEQUENCE</scope>
</reference>
<dbReference type="EMBL" id="OV696699">
    <property type="protein sequence ID" value="CAH1245329.1"/>
    <property type="molecule type" value="Genomic_DNA"/>
</dbReference>
<dbReference type="PROSITE" id="PS51257">
    <property type="entry name" value="PROKAR_LIPOPROTEIN"/>
    <property type="match status" value="1"/>
</dbReference>